<gene>
    <name evidence="2" type="ORF">JMA_03520</name>
</gene>
<dbReference type="Pfam" id="PF13789">
    <property type="entry name" value="DUF4181"/>
    <property type="match status" value="1"/>
</dbReference>
<keyword evidence="1" id="KW-1133">Transmembrane helix</keyword>
<keyword evidence="1" id="KW-0472">Membrane</keyword>
<dbReference type="EMBL" id="CP009416">
    <property type="protein sequence ID" value="AJD89669.1"/>
    <property type="molecule type" value="Genomic_DNA"/>
</dbReference>
<evidence type="ECO:0000256" key="1">
    <source>
        <dbReference type="SAM" id="Phobius"/>
    </source>
</evidence>
<feature type="transmembrane region" description="Helical" evidence="1">
    <location>
        <begin position="84"/>
        <end position="101"/>
    </location>
</feature>
<feature type="transmembrane region" description="Helical" evidence="1">
    <location>
        <begin position="55"/>
        <end position="78"/>
    </location>
</feature>
<name>A0A0B5ANS3_9BACL</name>
<evidence type="ECO:0008006" key="4">
    <source>
        <dbReference type="Google" id="ProtNLM"/>
    </source>
</evidence>
<feature type="transmembrane region" description="Helical" evidence="1">
    <location>
        <begin position="12"/>
        <end position="34"/>
    </location>
</feature>
<keyword evidence="1" id="KW-0812">Transmembrane</keyword>
<evidence type="ECO:0000313" key="3">
    <source>
        <dbReference type="Proteomes" id="UP000031449"/>
    </source>
</evidence>
<dbReference type="BioCyc" id="JESP1508404:G14D9-9569-MONOMER"/>
<dbReference type="OrthoDB" id="2428213at2"/>
<dbReference type="AlphaFoldDB" id="A0A0B5ANS3"/>
<dbReference type="HOGENOM" id="CLU_148489_0_0_9"/>
<protein>
    <recommendedName>
        <fullName evidence="4">DUF4181 domain-containing protein</fullName>
    </recommendedName>
</protein>
<dbReference type="InterPro" id="IPR025441">
    <property type="entry name" value="DUF4181"/>
</dbReference>
<evidence type="ECO:0000313" key="2">
    <source>
        <dbReference type="EMBL" id="AJD89669.1"/>
    </source>
</evidence>
<organism evidence="2 3">
    <name type="scientific">Jeotgalibacillus malaysiensis</name>
    <dbReference type="NCBI Taxonomy" id="1508404"/>
    <lineage>
        <taxon>Bacteria</taxon>
        <taxon>Bacillati</taxon>
        <taxon>Bacillota</taxon>
        <taxon>Bacilli</taxon>
        <taxon>Bacillales</taxon>
        <taxon>Caryophanaceae</taxon>
        <taxon>Jeotgalibacillus</taxon>
    </lineage>
</organism>
<sequence>MNFLEDASDFEVYFTIAVLVGIAVSFSPIMRRLIGADKIKMFSWENYVNQQHKKLDWIIRISAIIAMIVLWAIQMSVFEDGGGLKWYLGAPMALFLMILFTETLRIYMEWKHSENRQNYKATLLDLVFLLFLTFICLSTGLFGAFEFGWQN</sequence>
<proteinExistence type="predicted"/>
<dbReference type="STRING" id="1508404.JMA_03520"/>
<dbReference type="Proteomes" id="UP000031449">
    <property type="component" value="Chromosome"/>
</dbReference>
<accession>A0A0B5ANS3</accession>
<keyword evidence="3" id="KW-1185">Reference proteome</keyword>
<feature type="transmembrane region" description="Helical" evidence="1">
    <location>
        <begin position="122"/>
        <end position="145"/>
    </location>
</feature>
<dbReference type="KEGG" id="jeo:JMA_03520"/>
<reference evidence="2 3" key="1">
    <citation type="submission" date="2014-08" db="EMBL/GenBank/DDBJ databases">
        <title>Complete genome of a marine bacteria Jeotgalibacillus malaysiensis.</title>
        <authorList>
            <person name="Yaakop A.S."/>
            <person name="Chan K.-G."/>
            <person name="Goh K.M."/>
        </authorList>
    </citation>
    <scope>NUCLEOTIDE SEQUENCE [LARGE SCALE GENOMIC DNA]</scope>
    <source>
        <strain evidence="2 3">D5</strain>
    </source>
</reference>